<dbReference type="GO" id="GO:0070042">
    <property type="term" value="F:rRNA (uridine-N3-)-methyltransferase activity"/>
    <property type="evidence" value="ECO:0007669"/>
    <property type="project" value="InterPro"/>
</dbReference>
<gene>
    <name evidence="2" type="ORF">VCS650_LOCUS5418</name>
</gene>
<dbReference type="InterPro" id="IPR019446">
    <property type="entry name" value="BMT5-like"/>
</dbReference>
<dbReference type="Pfam" id="PF10354">
    <property type="entry name" value="BMT5-like"/>
    <property type="match status" value="1"/>
</dbReference>
<comment type="caution">
    <text evidence="2">The sequence shown here is derived from an EMBL/GenBank/DDBJ whole genome shotgun (WGS) entry which is preliminary data.</text>
</comment>
<evidence type="ECO:0000259" key="1">
    <source>
        <dbReference type="Pfam" id="PF10354"/>
    </source>
</evidence>
<feature type="domain" description="25S rRNA (uridine-N(3))-methyltransferase BMT5-like" evidence="1">
    <location>
        <begin position="282"/>
        <end position="457"/>
    </location>
</feature>
<evidence type="ECO:0000313" key="2">
    <source>
        <dbReference type="EMBL" id="CAF0827572.1"/>
    </source>
</evidence>
<dbReference type="EMBL" id="CAJNON010000032">
    <property type="protein sequence ID" value="CAF0827572.1"/>
    <property type="molecule type" value="Genomic_DNA"/>
</dbReference>
<dbReference type="GO" id="GO:0070475">
    <property type="term" value="P:rRNA base methylation"/>
    <property type="evidence" value="ECO:0007669"/>
    <property type="project" value="InterPro"/>
</dbReference>
<name>A0A813USQ5_9BILA</name>
<dbReference type="AlphaFoldDB" id="A0A813USQ5"/>
<organism evidence="2 3">
    <name type="scientific">Adineta steineri</name>
    <dbReference type="NCBI Taxonomy" id="433720"/>
    <lineage>
        <taxon>Eukaryota</taxon>
        <taxon>Metazoa</taxon>
        <taxon>Spiralia</taxon>
        <taxon>Gnathifera</taxon>
        <taxon>Rotifera</taxon>
        <taxon>Eurotatoria</taxon>
        <taxon>Bdelloidea</taxon>
        <taxon>Adinetida</taxon>
        <taxon>Adinetidae</taxon>
        <taxon>Adineta</taxon>
    </lineage>
</organism>
<protein>
    <recommendedName>
        <fullName evidence="1">25S rRNA (uridine-N(3))-methyltransferase BMT5-like domain-containing protein</fullName>
    </recommendedName>
</protein>
<proteinExistence type="predicted"/>
<reference evidence="2" key="1">
    <citation type="submission" date="2021-02" db="EMBL/GenBank/DDBJ databases">
        <authorList>
            <person name="Nowell W R."/>
        </authorList>
    </citation>
    <scope>NUCLEOTIDE SEQUENCE</scope>
</reference>
<dbReference type="OrthoDB" id="273345at2759"/>
<dbReference type="Proteomes" id="UP000663891">
    <property type="component" value="Unassembled WGS sequence"/>
</dbReference>
<accession>A0A813USQ5</accession>
<sequence>MVEQKDGTGTLWDLRKEHSMSHKIHEYAYYVKKYVMGQSMLFLDQETLVYAATDRQLVQLVFISENMEDTKFAAYKGKWNATAMILLSDGSIMYATDTRDSGIHVVTRDGNVVFSKSDQELPDTQRIHSLKELDDGSIAVESSQSIFILKPQMVGATKNDDYKTELTKLKRSYKTTDLKLDSELDTLYNKTNQSSNEQYQLYLSGIKAAVKSSHLYEARRFYEKARQMQPDSNEPCNIFLSYLETAAHAQLTRRIRIDLLTFTNKLEDLPEKLKNRKCKTRLLIGEGDFSFTKALIDKHRITHLKLSEAITATDWTAIHLNRDPTEKQNQLKQRIIRLTDIGVNVLFGINAEHIHWTFKGRRFKRIQWNCPFGKTSSEEREKFKDTIPQFFLSCSQLQLLDDRVHVTLMQEESGEYWKQRQIENPIVLGSAEAGYRLIRKRSFKTSGEERYPGYNHVKTGTTESYPHEGKQQEFVFEKTPDVFPQATFQEPSELMDVHKKKYKINTDKQNASLNDCYFECSTDEDSSDYYESDSNEDL</sequence>
<evidence type="ECO:0000313" key="3">
    <source>
        <dbReference type="Proteomes" id="UP000663891"/>
    </source>
</evidence>